<dbReference type="Pfam" id="PF13419">
    <property type="entry name" value="HAD_2"/>
    <property type="match status" value="1"/>
</dbReference>
<dbReference type="PANTHER" id="PTHR43434:SF26">
    <property type="entry name" value="PYROPHOSPHATASE PPAX"/>
    <property type="match status" value="1"/>
</dbReference>
<protein>
    <submittedName>
        <fullName evidence="1">Haloacid dehalogenase</fullName>
    </submittedName>
</protein>
<dbReference type="KEGG" id="cmic:caldi_31980"/>
<dbReference type="InterPro" id="IPR023214">
    <property type="entry name" value="HAD_sf"/>
</dbReference>
<evidence type="ECO:0000313" key="2">
    <source>
        <dbReference type="Proteomes" id="UP001163687"/>
    </source>
</evidence>
<dbReference type="InterPro" id="IPR023198">
    <property type="entry name" value="PGP-like_dom2"/>
</dbReference>
<dbReference type="Proteomes" id="UP001163687">
    <property type="component" value="Chromosome"/>
</dbReference>
<dbReference type="Gene3D" id="1.10.150.240">
    <property type="entry name" value="Putative phosphatase, domain 2"/>
    <property type="match status" value="1"/>
</dbReference>
<dbReference type="SFLD" id="SFLDG01129">
    <property type="entry name" value="C1.5:_HAD__Beta-PGM__Phosphata"/>
    <property type="match status" value="1"/>
</dbReference>
<dbReference type="PRINTS" id="PR00413">
    <property type="entry name" value="HADHALOGNASE"/>
</dbReference>
<dbReference type="GO" id="GO:0005829">
    <property type="term" value="C:cytosol"/>
    <property type="evidence" value="ECO:0007669"/>
    <property type="project" value="TreeGrafter"/>
</dbReference>
<organism evidence="1 2">
    <name type="scientific">Caldinitratiruptor microaerophilus</name>
    <dbReference type="NCBI Taxonomy" id="671077"/>
    <lineage>
        <taxon>Bacteria</taxon>
        <taxon>Bacillati</taxon>
        <taxon>Bacillota</taxon>
        <taxon>Clostridia</taxon>
        <taxon>Eubacteriales</taxon>
        <taxon>Symbiobacteriaceae</taxon>
        <taxon>Caldinitratiruptor</taxon>
    </lineage>
</organism>
<dbReference type="SFLD" id="SFLDG01135">
    <property type="entry name" value="C1.5.6:_HAD__Beta-PGM__Phospha"/>
    <property type="match status" value="1"/>
</dbReference>
<dbReference type="GO" id="GO:0008967">
    <property type="term" value="F:phosphoglycolate phosphatase activity"/>
    <property type="evidence" value="ECO:0007669"/>
    <property type="project" value="TreeGrafter"/>
</dbReference>
<dbReference type="PANTHER" id="PTHR43434">
    <property type="entry name" value="PHOSPHOGLYCOLATE PHOSPHATASE"/>
    <property type="match status" value="1"/>
</dbReference>
<dbReference type="InterPro" id="IPR036412">
    <property type="entry name" value="HAD-like_sf"/>
</dbReference>
<dbReference type="Gene3D" id="3.40.50.1000">
    <property type="entry name" value="HAD superfamily/HAD-like"/>
    <property type="match status" value="1"/>
</dbReference>
<dbReference type="SFLD" id="SFLDS00003">
    <property type="entry name" value="Haloacid_Dehalogenase"/>
    <property type="match status" value="1"/>
</dbReference>
<dbReference type="NCBIfam" id="TIGR01549">
    <property type="entry name" value="HAD-SF-IA-v1"/>
    <property type="match status" value="1"/>
</dbReference>
<dbReference type="InterPro" id="IPR006439">
    <property type="entry name" value="HAD-SF_hydro_IA"/>
</dbReference>
<dbReference type="FunFam" id="3.40.50.1000:FF:000022">
    <property type="entry name" value="Phosphoglycolate phosphatase"/>
    <property type="match status" value="1"/>
</dbReference>
<dbReference type="InterPro" id="IPR041492">
    <property type="entry name" value="HAD_2"/>
</dbReference>
<dbReference type="AlphaFoldDB" id="A0AA35CP25"/>
<name>A0AA35CP25_9FIRM</name>
<dbReference type="InterPro" id="IPR050155">
    <property type="entry name" value="HAD-like_hydrolase_sf"/>
</dbReference>
<gene>
    <name evidence="1" type="ORF">caldi_31980</name>
</gene>
<dbReference type="RefSeq" id="WP_264842710.1">
    <property type="nucleotide sequence ID" value="NZ_AP025628.1"/>
</dbReference>
<sequence>MPAYRAVLFDLDGTLIDTNDLILTTFRHVLREQLGLEVEPRDLIPYFGEPLRTTVARFAPPERVDEVVAAYRAYNHAHHDRLARPVPGMAEVLAALRAAGVRLAVTTSKLSEGARRGLRLFGLEPFFEAVVGLEATARHKPDPEPVLRTLERLGLPAGPDVLMVGDSPYDIESGRRAGVRTAAVAWSLHDRAELQARQPDYWVRTPAELVSLCLGPGTLYSMKPS</sequence>
<accession>A0AA35CP25</accession>
<dbReference type="GO" id="GO:0006281">
    <property type="term" value="P:DNA repair"/>
    <property type="evidence" value="ECO:0007669"/>
    <property type="project" value="TreeGrafter"/>
</dbReference>
<reference evidence="1" key="1">
    <citation type="submission" date="2022-03" db="EMBL/GenBank/DDBJ databases">
        <title>Complete genome sequence of Caldinitratiruptor microaerophilus.</title>
        <authorList>
            <person name="Mukaiyama R."/>
            <person name="Nishiyama T."/>
            <person name="Ueda K."/>
        </authorList>
    </citation>
    <scope>NUCLEOTIDE SEQUENCE</scope>
    <source>
        <strain evidence="1">JCM 16183</strain>
    </source>
</reference>
<keyword evidence="2" id="KW-1185">Reference proteome</keyword>
<dbReference type="CDD" id="cd02616">
    <property type="entry name" value="HAD_PPase"/>
    <property type="match status" value="1"/>
</dbReference>
<dbReference type="SUPFAM" id="SSF56784">
    <property type="entry name" value="HAD-like"/>
    <property type="match status" value="1"/>
</dbReference>
<dbReference type="NCBIfam" id="TIGR01509">
    <property type="entry name" value="HAD-SF-IA-v3"/>
    <property type="match status" value="1"/>
</dbReference>
<dbReference type="EMBL" id="AP025628">
    <property type="protein sequence ID" value="BDG62108.1"/>
    <property type="molecule type" value="Genomic_DNA"/>
</dbReference>
<evidence type="ECO:0000313" key="1">
    <source>
        <dbReference type="EMBL" id="BDG62108.1"/>
    </source>
</evidence>
<proteinExistence type="predicted"/>